<evidence type="ECO:0000313" key="1">
    <source>
        <dbReference type="EMBL" id="CDX57688.1"/>
    </source>
</evidence>
<dbReference type="Proteomes" id="UP000182888">
    <property type="component" value="Unassembled WGS sequence"/>
</dbReference>
<protein>
    <submittedName>
        <fullName evidence="1">Uncharacterized protein</fullName>
    </submittedName>
</protein>
<name>A0A0K2VZN9_MESPL</name>
<dbReference type="EMBL" id="CCND01000015">
    <property type="protein sequence ID" value="CDX57688.1"/>
    <property type="molecule type" value="Genomic_DNA"/>
</dbReference>
<gene>
    <name evidence="1" type="ORF">MPL1032_220111</name>
</gene>
<dbReference type="AlphaFoldDB" id="A0A0K2VZN9"/>
<accession>A0A0K2VZN9</accession>
<reference evidence="2" key="1">
    <citation type="submission" date="2014-08" db="EMBL/GenBank/DDBJ databases">
        <authorList>
            <person name="Edwards T."/>
        </authorList>
    </citation>
    <scope>NUCLEOTIDE SEQUENCE [LARGE SCALE GENOMIC DNA]</scope>
</reference>
<sequence>MARFDKPQIAEDALKRMIMAYLEITLQIAPENRGAAAGVCQKDKQSFLAQIAGATSKELLVRDDDVQVLHGFNRVEQAKAYLESTMFNDDVVAGLMPFLAAPPEVRIYEVA</sequence>
<organism evidence="1 2">
    <name type="scientific">Mesorhizobium plurifarium</name>
    <dbReference type="NCBI Taxonomy" id="69974"/>
    <lineage>
        <taxon>Bacteria</taxon>
        <taxon>Pseudomonadati</taxon>
        <taxon>Pseudomonadota</taxon>
        <taxon>Alphaproteobacteria</taxon>
        <taxon>Hyphomicrobiales</taxon>
        <taxon>Phyllobacteriaceae</taxon>
        <taxon>Mesorhizobium</taxon>
    </lineage>
</organism>
<proteinExistence type="predicted"/>
<evidence type="ECO:0000313" key="2">
    <source>
        <dbReference type="Proteomes" id="UP000182888"/>
    </source>
</evidence>